<evidence type="ECO:0000259" key="7">
    <source>
        <dbReference type="PROSITE" id="PS50045"/>
    </source>
</evidence>
<evidence type="ECO:0000256" key="1">
    <source>
        <dbReference type="ARBA" id="ARBA00022741"/>
    </source>
</evidence>
<dbReference type="InterPro" id="IPR027417">
    <property type="entry name" value="P-loop_NTPase"/>
</dbReference>
<dbReference type="Pfam" id="PF00989">
    <property type="entry name" value="PAS"/>
    <property type="match status" value="1"/>
</dbReference>
<evidence type="ECO:0000313" key="11">
    <source>
        <dbReference type="Proteomes" id="UP001359886"/>
    </source>
</evidence>
<evidence type="ECO:0000259" key="8">
    <source>
        <dbReference type="PROSITE" id="PS50112"/>
    </source>
</evidence>
<dbReference type="InterPro" id="IPR000700">
    <property type="entry name" value="PAS-assoc_C"/>
</dbReference>
<dbReference type="CDD" id="cd00130">
    <property type="entry name" value="PAS"/>
    <property type="match status" value="2"/>
</dbReference>
<dbReference type="SUPFAM" id="SSF46689">
    <property type="entry name" value="Homeodomain-like"/>
    <property type="match status" value="1"/>
</dbReference>
<dbReference type="EMBL" id="JAZHOG010000001">
    <property type="protein sequence ID" value="MEJ8566422.1"/>
    <property type="molecule type" value="Genomic_DNA"/>
</dbReference>
<evidence type="ECO:0000259" key="9">
    <source>
        <dbReference type="PROSITE" id="PS50113"/>
    </source>
</evidence>
<dbReference type="AlphaFoldDB" id="A0AAW9R9M2"/>
<comment type="caution">
    <text evidence="10">The sequence shown here is derived from an EMBL/GenBank/DDBJ whole genome shotgun (WGS) entry which is preliminary data.</text>
</comment>
<dbReference type="GO" id="GO:0006355">
    <property type="term" value="P:regulation of DNA-templated transcription"/>
    <property type="evidence" value="ECO:0007669"/>
    <property type="project" value="InterPro"/>
</dbReference>
<dbReference type="InterPro" id="IPR025943">
    <property type="entry name" value="Sigma_54_int_dom_ATP-bd_2"/>
</dbReference>
<dbReference type="InterPro" id="IPR009057">
    <property type="entry name" value="Homeodomain-like_sf"/>
</dbReference>
<evidence type="ECO:0000256" key="3">
    <source>
        <dbReference type="ARBA" id="ARBA00023015"/>
    </source>
</evidence>
<keyword evidence="4" id="KW-0238">DNA-binding</keyword>
<evidence type="ECO:0000313" key="10">
    <source>
        <dbReference type="EMBL" id="MEJ8566422.1"/>
    </source>
</evidence>
<dbReference type="Pfam" id="PF00158">
    <property type="entry name" value="Sigma54_activat"/>
    <property type="match status" value="1"/>
</dbReference>
<dbReference type="InterPro" id="IPR013767">
    <property type="entry name" value="PAS_fold"/>
</dbReference>
<dbReference type="FunFam" id="3.40.50.300:FF:000006">
    <property type="entry name" value="DNA-binding transcriptional regulator NtrC"/>
    <property type="match status" value="1"/>
</dbReference>
<reference evidence="10 11" key="1">
    <citation type="submission" date="2024-02" db="EMBL/GenBank/DDBJ databases">
        <title>A novel Wenzhouxiangellaceae bacterium, isolated from coastal sediments.</title>
        <authorList>
            <person name="Du Z.-J."/>
            <person name="Ye Y.-Q."/>
            <person name="Zhang X.-Y."/>
        </authorList>
    </citation>
    <scope>NUCLEOTIDE SEQUENCE [LARGE SCALE GENOMIC DNA]</scope>
    <source>
        <strain evidence="10 11">CH-27</strain>
    </source>
</reference>
<dbReference type="RefSeq" id="WP_354693741.1">
    <property type="nucleotide sequence ID" value="NZ_JAZHOG010000001.1"/>
</dbReference>
<dbReference type="Gene3D" id="1.10.10.60">
    <property type="entry name" value="Homeodomain-like"/>
    <property type="match status" value="1"/>
</dbReference>
<dbReference type="Proteomes" id="UP001359886">
    <property type="component" value="Unassembled WGS sequence"/>
</dbReference>
<evidence type="ECO:0000256" key="5">
    <source>
        <dbReference type="ARBA" id="ARBA00023163"/>
    </source>
</evidence>
<dbReference type="GO" id="GO:0043565">
    <property type="term" value="F:sequence-specific DNA binding"/>
    <property type="evidence" value="ECO:0007669"/>
    <property type="project" value="InterPro"/>
</dbReference>
<dbReference type="Gene3D" id="3.40.50.300">
    <property type="entry name" value="P-loop containing nucleotide triphosphate hydrolases"/>
    <property type="match status" value="1"/>
</dbReference>
<keyword evidence="2" id="KW-0067">ATP-binding</keyword>
<dbReference type="InterPro" id="IPR013656">
    <property type="entry name" value="PAS_4"/>
</dbReference>
<dbReference type="Gene3D" id="3.30.450.20">
    <property type="entry name" value="PAS domain"/>
    <property type="match status" value="2"/>
</dbReference>
<keyword evidence="11" id="KW-1185">Reference proteome</keyword>
<dbReference type="SMART" id="SM00086">
    <property type="entry name" value="PAC"/>
    <property type="match status" value="2"/>
</dbReference>
<dbReference type="CDD" id="cd00009">
    <property type="entry name" value="AAA"/>
    <property type="match status" value="1"/>
</dbReference>
<gene>
    <name evidence="10" type="ORF">V3330_02185</name>
</gene>
<dbReference type="InterPro" id="IPR001610">
    <property type="entry name" value="PAC"/>
</dbReference>
<feature type="domain" description="PAS" evidence="8">
    <location>
        <begin position="264"/>
        <end position="308"/>
    </location>
</feature>
<evidence type="ECO:0000256" key="2">
    <source>
        <dbReference type="ARBA" id="ARBA00022840"/>
    </source>
</evidence>
<dbReference type="PANTHER" id="PTHR32071:SF117">
    <property type="entry name" value="PTS-DEPENDENT DIHYDROXYACETONE KINASE OPERON REGULATORY PROTEIN-RELATED"/>
    <property type="match status" value="1"/>
</dbReference>
<dbReference type="SUPFAM" id="SSF55785">
    <property type="entry name" value="PYP-like sensor domain (PAS domain)"/>
    <property type="match status" value="2"/>
</dbReference>
<dbReference type="PROSITE" id="PS00676">
    <property type="entry name" value="SIGMA54_INTERACT_2"/>
    <property type="match status" value="1"/>
</dbReference>
<evidence type="ECO:0000256" key="4">
    <source>
        <dbReference type="ARBA" id="ARBA00023125"/>
    </source>
</evidence>
<feature type="domain" description="PAC" evidence="9">
    <location>
        <begin position="337"/>
        <end position="395"/>
    </location>
</feature>
<dbReference type="SUPFAM" id="SSF52540">
    <property type="entry name" value="P-loop containing nucleoside triphosphate hydrolases"/>
    <property type="match status" value="1"/>
</dbReference>
<dbReference type="Pfam" id="PF02954">
    <property type="entry name" value="HTH_8"/>
    <property type="match status" value="1"/>
</dbReference>
<dbReference type="PROSITE" id="PS50112">
    <property type="entry name" value="PAS"/>
    <property type="match status" value="2"/>
</dbReference>
<keyword evidence="1" id="KW-0547">Nucleotide-binding</keyword>
<dbReference type="NCBIfam" id="TIGR00229">
    <property type="entry name" value="sensory_box"/>
    <property type="match status" value="2"/>
</dbReference>
<dbReference type="SMART" id="SM00382">
    <property type="entry name" value="AAA"/>
    <property type="match status" value="1"/>
</dbReference>
<proteinExistence type="predicted"/>
<dbReference type="InterPro" id="IPR058031">
    <property type="entry name" value="AAA_lid_NorR"/>
</dbReference>
<name>A0AAW9R9M2_9GAMM</name>
<keyword evidence="6" id="KW-0175">Coiled coil</keyword>
<dbReference type="PROSITE" id="PS50045">
    <property type="entry name" value="SIGMA54_INTERACT_4"/>
    <property type="match status" value="1"/>
</dbReference>
<dbReference type="PROSITE" id="PS50113">
    <property type="entry name" value="PAC"/>
    <property type="match status" value="1"/>
</dbReference>
<sequence>MQLSMSDFIDTAPGLFAVVDSSLKCRTASPALRAYLGKDWQDGDQPSLFACLTPQSADRAQAAIDAVLAGGTCPDEVPVEYGDPARRQSGRLDAWPIASAGADSLIAVQIRPASPSDGLQQRYQELTELSDMILEAAGDAIYGIDADGRTTFVNRAATELLGWKPEDILGKLLHELHHHSHADGRPYALEACPINAAIQNGEVQRVDNEVFWTADGDAVPVEYTSTPIIRNGEITGAVVVFRGIRARLEAEQQLEKSYAELEAHKRHLEVIFESAGEGVYGLDRDGNGTFANKAAIELLGWQLQQVVGGGVHEMHHHSHADGSPYPRSECPVYAALRDGEVHRVDDEVFWTNDGSAVQVEYTSTPILTDEGEPDGAVVVFRDITERRRIEAERDEAFVRIRELNKQLEQERDYLREEMDLTVNFGEIIGESAALKQTLSQVRAVAATPVNVLILGESGVGKEMIARAIHAASDRDCGPLIKVNCASIPKELFESEFFGHVKGAFTGAHRDRVGRMQLADGGTLFLDEVGEIPMSLQSKLLRALQESEFERVGDDRTVSVDVRIVAATNKNLRAEVEAGRFREDLYYRLSVFPITVPPLRERRDDIVPLAIHFINRFCDDLGRERLSITQQQAEELRGHRWHGNIRELKNVIERAIILSSGSRLALDLAPAASPTASRPAAVREADDGFVTETEFRELEKKNLIAALKRANWQVSGSGGAAELLHVKPSTLTYRMKAFGITPEEHADP</sequence>
<dbReference type="Gene3D" id="1.10.8.60">
    <property type="match status" value="1"/>
</dbReference>
<accession>A0AAW9R9M2</accession>
<dbReference type="InterPro" id="IPR002078">
    <property type="entry name" value="Sigma_54_int"/>
</dbReference>
<dbReference type="PROSITE" id="PS00675">
    <property type="entry name" value="SIGMA54_INTERACT_1"/>
    <property type="match status" value="1"/>
</dbReference>
<keyword evidence="5" id="KW-0804">Transcription</keyword>
<dbReference type="SMART" id="SM00091">
    <property type="entry name" value="PAS"/>
    <property type="match status" value="3"/>
</dbReference>
<dbReference type="InterPro" id="IPR002197">
    <property type="entry name" value="HTH_Fis"/>
</dbReference>
<dbReference type="InterPro" id="IPR003593">
    <property type="entry name" value="AAA+_ATPase"/>
</dbReference>
<dbReference type="InterPro" id="IPR035965">
    <property type="entry name" value="PAS-like_dom_sf"/>
</dbReference>
<dbReference type="Pfam" id="PF25601">
    <property type="entry name" value="AAA_lid_14"/>
    <property type="match status" value="1"/>
</dbReference>
<evidence type="ECO:0000256" key="6">
    <source>
        <dbReference type="SAM" id="Coils"/>
    </source>
</evidence>
<organism evidence="10 11">
    <name type="scientific">Elongatibacter sediminis</name>
    <dbReference type="NCBI Taxonomy" id="3119006"/>
    <lineage>
        <taxon>Bacteria</taxon>
        <taxon>Pseudomonadati</taxon>
        <taxon>Pseudomonadota</taxon>
        <taxon>Gammaproteobacteria</taxon>
        <taxon>Chromatiales</taxon>
        <taxon>Wenzhouxiangellaceae</taxon>
        <taxon>Elongatibacter</taxon>
    </lineage>
</organism>
<dbReference type="PANTHER" id="PTHR32071">
    <property type="entry name" value="TRANSCRIPTIONAL REGULATORY PROTEIN"/>
    <property type="match status" value="1"/>
</dbReference>
<dbReference type="GO" id="GO:0005524">
    <property type="term" value="F:ATP binding"/>
    <property type="evidence" value="ECO:0007669"/>
    <property type="project" value="UniProtKB-KW"/>
</dbReference>
<dbReference type="InterPro" id="IPR025662">
    <property type="entry name" value="Sigma_54_int_dom_ATP-bd_1"/>
</dbReference>
<feature type="domain" description="Sigma-54 factor interaction" evidence="7">
    <location>
        <begin position="427"/>
        <end position="656"/>
    </location>
</feature>
<dbReference type="InterPro" id="IPR000014">
    <property type="entry name" value="PAS"/>
</dbReference>
<protein>
    <submittedName>
        <fullName evidence="10">Sigma 54-interacting transcriptional regulator</fullName>
    </submittedName>
</protein>
<feature type="domain" description="PAS" evidence="8">
    <location>
        <begin position="133"/>
        <end position="201"/>
    </location>
</feature>
<dbReference type="Pfam" id="PF08448">
    <property type="entry name" value="PAS_4"/>
    <property type="match status" value="1"/>
</dbReference>
<feature type="coiled-coil region" evidence="6">
    <location>
        <begin position="386"/>
        <end position="420"/>
    </location>
</feature>
<keyword evidence="3" id="KW-0805">Transcription regulation</keyword>